<reference evidence="3" key="1">
    <citation type="submission" date="2006-09" db="EMBL/GenBank/DDBJ databases">
        <title>Complete sequence of Rhodopseudomonas palustris BisA53.</title>
        <authorList>
            <consortium name="US DOE Joint Genome Institute"/>
            <person name="Copeland A."/>
            <person name="Lucas S."/>
            <person name="Lapidus A."/>
            <person name="Barry K."/>
            <person name="Detter J.C."/>
            <person name="Glavina del Rio T."/>
            <person name="Hammon N."/>
            <person name="Israni S."/>
            <person name="Dalin E."/>
            <person name="Tice H."/>
            <person name="Pitluck S."/>
            <person name="Chain P."/>
            <person name="Malfatti S."/>
            <person name="Shin M."/>
            <person name="Vergez L."/>
            <person name="Schmutz J."/>
            <person name="Larimer F."/>
            <person name="Land M."/>
            <person name="Hauser L."/>
            <person name="Pelletier D.A."/>
            <person name="Kyrpides N."/>
            <person name="Kim E."/>
            <person name="Harwood C.S."/>
            <person name="Oda Y."/>
            <person name="Richardson P."/>
        </authorList>
    </citation>
    <scope>NUCLEOTIDE SEQUENCE [LARGE SCALE GENOMIC DNA]</scope>
    <source>
        <strain evidence="3">BisA53</strain>
    </source>
</reference>
<dbReference type="GO" id="GO:0016020">
    <property type="term" value="C:membrane"/>
    <property type="evidence" value="ECO:0007669"/>
    <property type="project" value="TreeGrafter"/>
</dbReference>
<dbReference type="eggNOG" id="COG0596">
    <property type="taxonomic scope" value="Bacteria"/>
</dbReference>
<dbReference type="SUPFAM" id="SSF53474">
    <property type="entry name" value="alpha/beta-Hydrolases"/>
    <property type="match status" value="1"/>
</dbReference>
<dbReference type="PRINTS" id="PR00111">
    <property type="entry name" value="ABHYDROLASE"/>
</dbReference>
<accession>Q07MB5</accession>
<dbReference type="GO" id="GO:0016787">
    <property type="term" value="F:hydrolase activity"/>
    <property type="evidence" value="ECO:0007669"/>
    <property type="project" value="UniProtKB-KW"/>
</dbReference>
<name>Q07MB5_RHOP5</name>
<dbReference type="EMBL" id="CP000463">
    <property type="protein sequence ID" value="ABJ06919.1"/>
    <property type="molecule type" value="Genomic_DNA"/>
</dbReference>
<evidence type="ECO:0000259" key="2">
    <source>
        <dbReference type="Pfam" id="PF00561"/>
    </source>
</evidence>
<proteinExistence type="predicted"/>
<dbReference type="HOGENOM" id="CLU_1080524_0_0_5"/>
<dbReference type="InterPro" id="IPR029058">
    <property type="entry name" value="AB_hydrolase_fold"/>
</dbReference>
<keyword evidence="1 3" id="KW-0378">Hydrolase</keyword>
<dbReference type="PANTHER" id="PTHR43798">
    <property type="entry name" value="MONOACYLGLYCEROL LIPASE"/>
    <property type="match status" value="1"/>
</dbReference>
<dbReference type="InterPro" id="IPR000073">
    <property type="entry name" value="AB_hydrolase_1"/>
</dbReference>
<dbReference type="Pfam" id="PF00561">
    <property type="entry name" value="Abhydrolase_1"/>
    <property type="match status" value="1"/>
</dbReference>
<dbReference type="PANTHER" id="PTHR43798:SF31">
    <property type="entry name" value="AB HYDROLASE SUPERFAMILY PROTEIN YCLE"/>
    <property type="match status" value="1"/>
</dbReference>
<sequence>MPFATHRGLRIHYTSEGDGPLVVLLHGLLFDAASWKATGIVDYLQDRFRLVCIDSLGHGDSDKPLDAKLYVQPQRAGDVVAVLDELGYARAHVIGHGMGGWLAVRLAKFFPQHLSSLVIGGWNLVSGVAPDHAGPMTFERWMRRAAGEAPERVALVTPEIFPAIHACFDALSHLEGAADAVIDAKVPVMIWNGRDDPHHDPMRVFARQHGLRSLSTPGDHHGMLAHLVPRGAASLAEFWDAAERVRPTIEPSPQRAGETLSRG</sequence>
<dbReference type="InterPro" id="IPR050266">
    <property type="entry name" value="AB_hydrolase_sf"/>
</dbReference>
<protein>
    <submittedName>
        <fullName evidence="3">Alpha/beta hydrolase fold</fullName>
    </submittedName>
</protein>
<dbReference type="ESTHER" id="rhop5-q07mb5">
    <property type="family name" value="6_AlphaBeta_hydrolase"/>
</dbReference>
<organism evidence="3">
    <name type="scientific">Rhodopseudomonas palustris (strain BisA53)</name>
    <dbReference type="NCBI Taxonomy" id="316055"/>
    <lineage>
        <taxon>Bacteria</taxon>
        <taxon>Pseudomonadati</taxon>
        <taxon>Pseudomonadota</taxon>
        <taxon>Alphaproteobacteria</taxon>
        <taxon>Hyphomicrobiales</taxon>
        <taxon>Nitrobacteraceae</taxon>
        <taxon>Rhodopseudomonas</taxon>
    </lineage>
</organism>
<dbReference type="STRING" id="316055.RPE_2982"/>
<dbReference type="Gene3D" id="3.40.50.1820">
    <property type="entry name" value="alpha/beta hydrolase"/>
    <property type="match status" value="1"/>
</dbReference>
<dbReference type="OrthoDB" id="9785847at2"/>
<dbReference type="AlphaFoldDB" id="Q07MB5"/>
<gene>
    <name evidence="3" type="ordered locus">RPE_2982</name>
</gene>
<evidence type="ECO:0000256" key="1">
    <source>
        <dbReference type="ARBA" id="ARBA00022801"/>
    </source>
</evidence>
<dbReference type="KEGG" id="rpe:RPE_2982"/>
<feature type="domain" description="AB hydrolase-1" evidence="2">
    <location>
        <begin position="20"/>
        <end position="150"/>
    </location>
</feature>
<evidence type="ECO:0000313" key="3">
    <source>
        <dbReference type="EMBL" id="ABJ06919.1"/>
    </source>
</evidence>